<dbReference type="EC" id="2.7.7.62" evidence="14"/>
<dbReference type="NCBIfam" id="NF004469">
    <property type="entry name" value="PRK05800.1"/>
    <property type="match status" value="1"/>
</dbReference>
<feature type="active site" description="GMP-histidine intermediate" evidence="15">
    <location>
        <position position="52"/>
    </location>
</feature>
<comment type="function">
    <text evidence="4 14">Catalyzes ATP-dependent phosphorylation of adenosylcobinamide and addition of GMP to adenosylcobinamide phosphate.</text>
</comment>
<keyword evidence="18" id="KW-1185">Reference proteome</keyword>
<dbReference type="GO" id="GO:0005524">
    <property type="term" value="F:ATP binding"/>
    <property type="evidence" value="ECO:0007669"/>
    <property type="project" value="UniProtKB-UniRule"/>
</dbReference>
<evidence type="ECO:0000256" key="10">
    <source>
        <dbReference type="ARBA" id="ARBA00022741"/>
    </source>
</evidence>
<evidence type="ECO:0000256" key="14">
    <source>
        <dbReference type="PIRNR" id="PIRNR006135"/>
    </source>
</evidence>
<keyword evidence="11 14" id="KW-0418">Kinase</keyword>
<accession>A0A0H1RCE7</accession>
<comment type="pathway">
    <text evidence="6 14">Cofactor biosynthesis; adenosylcobalamin biosynthesis; adenosylcobalamin from cob(II)yrinate a,c-diamide: step 5/7.</text>
</comment>
<evidence type="ECO:0000256" key="1">
    <source>
        <dbReference type="ARBA" id="ARBA00000312"/>
    </source>
</evidence>
<evidence type="ECO:0000256" key="6">
    <source>
        <dbReference type="ARBA" id="ARBA00005159"/>
    </source>
</evidence>
<dbReference type="PATRIC" id="fig|1225564.3.peg.3136"/>
<evidence type="ECO:0000256" key="3">
    <source>
        <dbReference type="ARBA" id="ARBA00001522"/>
    </source>
</evidence>
<dbReference type="Gene3D" id="3.40.50.300">
    <property type="entry name" value="P-loop containing nucleotide triphosphate hydrolases"/>
    <property type="match status" value="1"/>
</dbReference>
<name>A0A0H1RCE7_9HYPH</name>
<feature type="binding site" evidence="16">
    <location>
        <position position="86"/>
    </location>
    <ligand>
        <name>GTP</name>
        <dbReference type="ChEBI" id="CHEBI:37565"/>
    </ligand>
</feature>
<dbReference type="SUPFAM" id="SSF52540">
    <property type="entry name" value="P-loop containing nucleoside triphosphate hydrolases"/>
    <property type="match status" value="1"/>
</dbReference>
<dbReference type="CDD" id="cd00544">
    <property type="entry name" value="CobU"/>
    <property type="match status" value="1"/>
</dbReference>
<organism evidence="17 18">
    <name type="scientific">Microvirga vignae</name>
    <dbReference type="NCBI Taxonomy" id="1225564"/>
    <lineage>
        <taxon>Bacteria</taxon>
        <taxon>Pseudomonadati</taxon>
        <taxon>Pseudomonadota</taxon>
        <taxon>Alphaproteobacteria</taxon>
        <taxon>Hyphomicrobiales</taxon>
        <taxon>Methylobacteriaceae</taxon>
        <taxon>Microvirga</taxon>
    </lineage>
</organism>
<dbReference type="PANTHER" id="PTHR34848">
    <property type="match status" value="1"/>
</dbReference>
<keyword evidence="9 14" id="KW-0808">Transferase</keyword>
<evidence type="ECO:0000256" key="2">
    <source>
        <dbReference type="ARBA" id="ARBA00000711"/>
    </source>
</evidence>
<dbReference type="Proteomes" id="UP000035489">
    <property type="component" value="Unassembled WGS sequence"/>
</dbReference>
<feature type="binding site" evidence="16">
    <location>
        <begin position="11"/>
        <end position="18"/>
    </location>
    <ligand>
        <name>GTP</name>
        <dbReference type="ChEBI" id="CHEBI:37565"/>
    </ligand>
</feature>
<dbReference type="GO" id="GO:0009236">
    <property type="term" value="P:cobalamin biosynthetic process"/>
    <property type="evidence" value="ECO:0007669"/>
    <property type="project" value="UniProtKB-UniRule"/>
</dbReference>
<gene>
    <name evidence="17" type="ORF">AA309_12170</name>
</gene>
<evidence type="ECO:0000256" key="8">
    <source>
        <dbReference type="ARBA" id="ARBA00022573"/>
    </source>
</evidence>
<keyword evidence="10 14" id="KW-0547">Nucleotide-binding</keyword>
<evidence type="ECO:0000256" key="11">
    <source>
        <dbReference type="ARBA" id="ARBA00022777"/>
    </source>
</evidence>
<evidence type="ECO:0000313" key="18">
    <source>
        <dbReference type="Proteomes" id="UP000035489"/>
    </source>
</evidence>
<dbReference type="GO" id="GO:0008820">
    <property type="term" value="F:cobinamide phosphate guanylyltransferase activity"/>
    <property type="evidence" value="ECO:0007669"/>
    <property type="project" value="UniProtKB-UniRule"/>
</dbReference>
<feature type="binding site" evidence="16">
    <location>
        <begin position="53"/>
        <end position="56"/>
    </location>
    <ligand>
        <name>GTP</name>
        <dbReference type="ChEBI" id="CHEBI:37565"/>
    </ligand>
</feature>
<evidence type="ECO:0000256" key="16">
    <source>
        <dbReference type="PIRSR" id="PIRSR006135-2"/>
    </source>
</evidence>
<dbReference type="InterPro" id="IPR027417">
    <property type="entry name" value="P-loop_NTPase"/>
</dbReference>
<feature type="binding site" evidence="16">
    <location>
        <position position="64"/>
    </location>
    <ligand>
        <name>GTP</name>
        <dbReference type="ChEBI" id="CHEBI:37565"/>
    </ligand>
</feature>
<comment type="caution">
    <text evidence="17">The sequence shown here is derived from an EMBL/GenBank/DDBJ whole genome shotgun (WGS) entry which is preliminary data.</text>
</comment>
<protein>
    <recommendedName>
        <fullName evidence="14">Bifunctional adenosylcobalamin biosynthesis protein</fullName>
        <ecNumber evidence="14">2.7.1.156</ecNumber>
        <ecNumber evidence="14">2.7.7.62</ecNumber>
    </recommendedName>
</protein>
<evidence type="ECO:0000256" key="4">
    <source>
        <dbReference type="ARBA" id="ARBA00003889"/>
    </source>
</evidence>
<dbReference type="Pfam" id="PF02283">
    <property type="entry name" value="CobU"/>
    <property type="match status" value="1"/>
</dbReference>
<evidence type="ECO:0000313" key="17">
    <source>
        <dbReference type="EMBL" id="KLK92870.1"/>
    </source>
</evidence>
<dbReference type="PIRSF" id="PIRSF006135">
    <property type="entry name" value="CobU"/>
    <property type="match status" value="1"/>
</dbReference>
<dbReference type="STRING" id="1225564.AA309_12170"/>
<comment type="catalytic activity">
    <reaction evidence="2 14">
        <text>adenosylcob(III)inamide phosphate + GTP + H(+) = adenosylcob(III)inamide-GDP + diphosphate</text>
        <dbReference type="Rhea" id="RHEA:22712"/>
        <dbReference type="ChEBI" id="CHEBI:15378"/>
        <dbReference type="ChEBI" id="CHEBI:33019"/>
        <dbReference type="ChEBI" id="CHEBI:37565"/>
        <dbReference type="ChEBI" id="CHEBI:58502"/>
        <dbReference type="ChEBI" id="CHEBI:60487"/>
        <dbReference type="EC" id="2.7.7.62"/>
    </reaction>
</comment>
<comment type="catalytic activity">
    <reaction evidence="1 14">
        <text>adenosylcob(III)inamide + ATP = adenosylcob(III)inamide phosphate + ADP + H(+)</text>
        <dbReference type="Rhea" id="RHEA:15769"/>
        <dbReference type="ChEBI" id="CHEBI:2480"/>
        <dbReference type="ChEBI" id="CHEBI:15378"/>
        <dbReference type="ChEBI" id="CHEBI:30616"/>
        <dbReference type="ChEBI" id="CHEBI:58502"/>
        <dbReference type="ChEBI" id="CHEBI:456216"/>
        <dbReference type="EC" id="2.7.1.156"/>
    </reaction>
</comment>
<dbReference type="UniPathway" id="UPA00148">
    <property type="reaction ID" value="UER00236"/>
</dbReference>
<keyword evidence="12 14" id="KW-0067">ATP-binding</keyword>
<evidence type="ECO:0000256" key="9">
    <source>
        <dbReference type="ARBA" id="ARBA00022679"/>
    </source>
</evidence>
<comment type="similarity">
    <text evidence="7 14">Belongs to the CobU/CobP family.</text>
</comment>
<dbReference type="EC" id="2.7.1.156" evidence="14"/>
<dbReference type="GO" id="GO:0005525">
    <property type="term" value="F:GTP binding"/>
    <property type="evidence" value="ECO:0007669"/>
    <property type="project" value="UniProtKB-UniRule"/>
</dbReference>
<dbReference type="RefSeq" id="WP_047189294.1">
    <property type="nucleotide sequence ID" value="NZ_LCYG01000029.1"/>
</dbReference>
<dbReference type="EMBL" id="LCYG01000029">
    <property type="protein sequence ID" value="KLK92870.1"/>
    <property type="molecule type" value="Genomic_DNA"/>
</dbReference>
<keyword evidence="13 14" id="KW-0342">GTP-binding</keyword>
<dbReference type="InterPro" id="IPR003203">
    <property type="entry name" value="CobU/CobP"/>
</dbReference>
<dbReference type="OrthoDB" id="9788370at2"/>
<feature type="binding site" evidence="16">
    <location>
        <begin position="36"/>
        <end position="38"/>
    </location>
    <ligand>
        <name>GTP</name>
        <dbReference type="ChEBI" id="CHEBI:37565"/>
    </ligand>
</feature>
<evidence type="ECO:0000256" key="15">
    <source>
        <dbReference type="PIRSR" id="PIRSR006135-1"/>
    </source>
</evidence>
<reference evidence="17 18" key="1">
    <citation type="submission" date="2015-05" db="EMBL/GenBank/DDBJ databases">
        <title>Draft genome sequence of Microvirga vignae strain BR3299, a novel nitrogen fixing bacteria isolated from Brazil semi-aired region.</title>
        <authorList>
            <person name="Zilli J.E."/>
            <person name="Passos S.R."/>
            <person name="Leite J."/>
            <person name="Baldani J.I."/>
            <person name="Xavier G.R."/>
            <person name="Rumjaneck N.G."/>
            <person name="Simoes-Araujo J.L."/>
        </authorList>
    </citation>
    <scope>NUCLEOTIDE SEQUENCE [LARGE SCALE GENOMIC DNA]</scope>
    <source>
        <strain evidence="17 18">BR3299</strain>
    </source>
</reference>
<keyword evidence="8 14" id="KW-0169">Cobalamin biosynthesis</keyword>
<comment type="catalytic activity">
    <reaction evidence="3">
        <text>adenosylcob(III)inamide + GTP = adenosylcob(III)inamide phosphate + GDP + H(+)</text>
        <dbReference type="Rhea" id="RHEA:15765"/>
        <dbReference type="ChEBI" id="CHEBI:2480"/>
        <dbReference type="ChEBI" id="CHEBI:15378"/>
        <dbReference type="ChEBI" id="CHEBI:37565"/>
        <dbReference type="ChEBI" id="CHEBI:58189"/>
        <dbReference type="ChEBI" id="CHEBI:58502"/>
        <dbReference type="EC" id="2.7.1.156"/>
    </reaction>
</comment>
<dbReference type="GO" id="GO:0043752">
    <property type="term" value="F:adenosylcobinamide kinase activity"/>
    <property type="evidence" value="ECO:0007669"/>
    <property type="project" value="UniProtKB-EC"/>
</dbReference>
<dbReference type="PANTHER" id="PTHR34848:SF1">
    <property type="entry name" value="BIFUNCTIONAL ADENOSYLCOBALAMIN BIOSYNTHESIS PROTEIN COBU"/>
    <property type="match status" value="1"/>
</dbReference>
<proteinExistence type="inferred from homology"/>
<evidence type="ECO:0000256" key="5">
    <source>
        <dbReference type="ARBA" id="ARBA00004692"/>
    </source>
</evidence>
<evidence type="ECO:0000256" key="7">
    <source>
        <dbReference type="ARBA" id="ARBA00007490"/>
    </source>
</evidence>
<comment type="pathway">
    <text evidence="5 14">Cofactor biosynthesis; adenosylcobalamin biosynthesis; adenosylcobalamin from cob(II)yrinate a,c-diamide: step 6/7.</text>
</comment>
<dbReference type="AlphaFoldDB" id="A0A0H1RCE7"/>
<evidence type="ECO:0000256" key="12">
    <source>
        <dbReference type="ARBA" id="ARBA00022840"/>
    </source>
</evidence>
<sequence length="181" mass="19506">MTIHRRVLVLGGARSGKSRTALDLAEASSDTRILIATAQDFDDEMRERIAHHRSERDPSWKTVEAPLDLIAAISANAGPSRIVLVDCLTLWLSNLIMSERDPSREVDALIDVLTDSAGPVVLVSNEVGQGIVPTTALGRSFRDQQGRLNQRIAKACDAVVFIAAGCPVLLKPAPPLDLHLG</sequence>
<evidence type="ECO:0000256" key="13">
    <source>
        <dbReference type="ARBA" id="ARBA00023134"/>
    </source>
</evidence>